<dbReference type="Proteomes" id="UP000584642">
    <property type="component" value="Unassembled WGS sequence"/>
</dbReference>
<reference evidence="2 3" key="1">
    <citation type="submission" date="2020-05" db="EMBL/GenBank/DDBJ databases">
        <title>Azospirillum oleiclasticum sp. nov, a nitrogen-fixing and heavy crude oil-emulsifying bacterium isolated from the crude oil of Yumen Oilfield.</title>
        <authorList>
            <person name="Wu D."/>
            <person name="Cai M."/>
            <person name="Zhang X."/>
        </authorList>
    </citation>
    <scope>NUCLEOTIDE SEQUENCE [LARGE SCALE GENOMIC DNA]</scope>
    <source>
        <strain evidence="2 3">ROY-1-1-2</strain>
    </source>
</reference>
<feature type="region of interest" description="Disordered" evidence="1">
    <location>
        <begin position="454"/>
        <end position="484"/>
    </location>
</feature>
<proteinExistence type="predicted"/>
<accession>A0ABX2TN06</accession>
<keyword evidence="3" id="KW-1185">Reference proteome</keyword>
<evidence type="ECO:0000256" key="1">
    <source>
        <dbReference type="SAM" id="MobiDB-lite"/>
    </source>
</evidence>
<dbReference type="RefSeq" id="WP_180286278.1">
    <property type="nucleotide sequence ID" value="NZ_JABFDB010000041.1"/>
</dbReference>
<sequence length="484" mass="52245">MGVFDPFLRLMAAAFPPAVVPAGRPMREAAGAAADPDDEDGTWRPVGADTARDLSPITQERMQRIAAWAWERNRLANRLIELPLAMLLAEGWTLECDDADAQGWLDAFVRDPINRLDRRFKQYARELALFGEQCWRVYGNEVSGAIRLGYVDPGAIEAVVTDPDNVAQPIGVVVRKRSGDRRVYRVILPGDDADLFGEGARALRAGMTGGDCFFFRVNGLVAGKRGRSDLLSAVDKCDAYDEMLFGEIERGELQRHVLWDVTLTGADQAECDRRAANLPPPRARTVRVHNENEAWQAVVPQLAAGDADTALRTLRNDILGGASLPEHWYGSGGDVNRATALAMGDPTYKVLTDRQNELKAILEEVGTYVVWRRAAALGRAADPADPALRVRAVFPDLVTRDVAAMAAALGQVVGAAAGGVSQGLLSRETAVRLIALVATQLGQKIDAAAELAKAEKEEAAAAEDDVYAEPAEDEASPLSGEEPA</sequence>
<dbReference type="EMBL" id="JABFDB010000041">
    <property type="protein sequence ID" value="NYZ24500.1"/>
    <property type="molecule type" value="Genomic_DNA"/>
</dbReference>
<evidence type="ECO:0000313" key="3">
    <source>
        <dbReference type="Proteomes" id="UP000584642"/>
    </source>
</evidence>
<gene>
    <name evidence="2" type="ORF">HND93_32760</name>
</gene>
<feature type="compositionally biased region" description="Acidic residues" evidence="1">
    <location>
        <begin position="460"/>
        <end position="475"/>
    </location>
</feature>
<evidence type="ECO:0008006" key="4">
    <source>
        <dbReference type="Google" id="ProtNLM"/>
    </source>
</evidence>
<name>A0ABX2TN06_9PROT</name>
<organism evidence="2 3">
    <name type="scientific">Azospirillum oleiclasticum</name>
    <dbReference type="NCBI Taxonomy" id="2735135"/>
    <lineage>
        <taxon>Bacteria</taxon>
        <taxon>Pseudomonadati</taxon>
        <taxon>Pseudomonadota</taxon>
        <taxon>Alphaproteobacteria</taxon>
        <taxon>Rhodospirillales</taxon>
        <taxon>Azospirillaceae</taxon>
        <taxon>Azospirillum</taxon>
    </lineage>
</organism>
<comment type="caution">
    <text evidence="2">The sequence shown here is derived from an EMBL/GenBank/DDBJ whole genome shotgun (WGS) entry which is preliminary data.</text>
</comment>
<evidence type="ECO:0000313" key="2">
    <source>
        <dbReference type="EMBL" id="NYZ24500.1"/>
    </source>
</evidence>
<protein>
    <recommendedName>
        <fullName evidence="4">Phage portal protein</fullName>
    </recommendedName>
</protein>